<name>A0A1C5HN57_9ACTN</name>
<gene>
    <name evidence="3" type="ORF">GA0070560_105116</name>
</gene>
<sequence>MLPMPAARRHHRSRTGYAFGLMALVGAALTLVVVVRYPAESATRLAEPVPAPEITVVEAPAGDGNLGEPGDPDDWSLPAGAGRGLDAGTETGAAGDPPSGTDPTTGTGPGAGGGEGALAGAPAGRSSTDQRQALSQSLFWSGLLGLAISLAGLGLVGTRRRMW</sequence>
<keyword evidence="2" id="KW-0472">Membrane</keyword>
<evidence type="ECO:0000313" key="3">
    <source>
        <dbReference type="EMBL" id="SCG47454.1"/>
    </source>
</evidence>
<dbReference type="Proteomes" id="UP000199408">
    <property type="component" value="Unassembled WGS sequence"/>
</dbReference>
<feature type="region of interest" description="Disordered" evidence="1">
    <location>
        <begin position="59"/>
        <end position="129"/>
    </location>
</feature>
<feature type="compositionally biased region" description="Low complexity" evidence="1">
    <location>
        <begin position="94"/>
        <end position="106"/>
    </location>
</feature>
<feature type="transmembrane region" description="Helical" evidence="2">
    <location>
        <begin position="138"/>
        <end position="157"/>
    </location>
</feature>
<reference evidence="4" key="1">
    <citation type="submission" date="2016-06" db="EMBL/GenBank/DDBJ databases">
        <authorList>
            <person name="Varghese N."/>
        </authorList>
    </citation>
    <scope>NUCLEOTIDE SEQUENCE [LARGE SCALE GENOMIC DNA]</scope>
    <source>
        <strain evidence="4">DSM 43171</strain>
    </source>
</reference>
<proteinExistence type="predicted"/>
<dbReference type="AlphaFoldDB" id="A0A1C5HN57"/>
<feature type="transmembrane region" description="Helical" evidence="2">
    <location>
        <begin position="16"/>
        <end position="39"/>
    </location>
</feature>
<organism evidence="3 4">
    <name type="scientific">Micromonospora halophytica</name>
    <dbReference type="NCBI Taxonomy" id="47864"/>
    <lineage>
        <taxon>Bacteria</taxon>
        <taxon>Bacillati</taxon>
        <taxon>Actinomycetota</taxon>
        <taxon>Actinomycetes</taxon>
        <taxon>Micromonosporales</taxon>
        <taxon>Micromonosporaceae</taxon>
        <taxon>Micromonospora</taxon>
    </lineage>
</organism>
<feature type="compositionally biased region" description="Gly residues" evidence="1">
    <location>
        <begin position="107"/>
        <end position="117"/>
    </location>
</feature>
<keyword evidence="2" id="KW-0812">Transmembrane</keyword>
<keyword evidence="4" id="KW-1185">Reference proteome</keyword>
<protein>
    <submittedName>
        <fullName evidence="3">Uncharacterized protein</fullName>
    </submittedName>
</protein>
<accession>A0A1C5HN57</accession>
<evidence type="ECO:0000313" key="4">
    <source>
        <dbReference type="Proteomes" id="UP000199408"/>
    </source>
</evidence>
<evidence type="ECO:0000256" key="1">
    <source>
        <dbReference type="SAM" id="MobiDB-lite"/>
    </source>
</evidence>
<dbReference type="EMBL" id="FMDN01000005">
    <property type="protein sequence ID" value="SCG47454.1"/>
    <property type="molecule type" value="Genomic_DNA"/>
</dbReference>
<keyword evidence="2" id="KW-1133">Transmembrane helix</keyword>
<evidence type="ECO:0000256" key="2">
    <source>
        <dbReference type="SAM" id="Phobius"/>
    </source>
</evidence>